<evidence type="ECO:0000259" key="1">
    <source>
        <dbReference type="PROSITE" id="PS50280"/>
    </source>
</evidence>
<protein>
    <recommendedName>
        <fullName evidence="1">SET domain-containing protein</fullName>
    </recommendedName>
</protein>
<dbReference type="OrthoDB" id="46969at2759"/>
<evidence type="ECO:0000313" key="3">
    <source>
        <dbReference type="Proteomes" id="UP001165085"/>
    </source>
</evidence>
<dbReference type="Proteomes" id="UP001165085">
    <property type="component" value="Unassembled WGS sequence"/>
</dbReference>
<evidence type="ECO:0000313" key="2">
    <source>
        <dbReference type="EMBL" id="GMH73857.1"/>
    </source>
</evidence>
<dbReference type="SMART" id="SM00317">
    <property type="entry name" value="SET"/>
    <property type="match status" value="2"/>
</dbReference>
<accession>A0A9W7AKC7</accession>
<dbReference type="Pfam" id="PF00856">
    <property type="entry name" value="SET"/>
    <property type="match status" value="1"/>
</dbReference>
<name>A0A9W7AKC7_9STRA</name>
<proteinExistence type="predicted"/>
<dbReference type="SUPFAM" id="SSF82199">
    <property type="entry name" value="SET domain"/>
    <property type="match status" value="2"/>
</dbReference>
<comment type="caution">
    <text evidence="2">The sequence shown here is derived from an EMBL/GenBank/DDBJ whole genome shotgun (WGS) entry which is preliminary data.</text>
</comment>
<keyword evidence="3" id="KW-1185">Reference proteome</keyword>
<dbReference type="EMBL" id="BRXY01000173">
    <property type="protein sequence ID" value="GMH73857.1"/>
    <property type="molecule type" value="Genomic_DNA"/>
</dbReference>
<dbReference type="Gene3D" id="2.170.270.10">
    <property type="entry name" value="SET domain"/>
    <property type="match status" value="2"/>
</dbReference>
<gene>
    <name evidence="2" type="ORF">TrST_g1920</name>
</gene>
<dbReference type="InterPro" id="IPR046341">
    <property type="entry name" value="SET_dom_sf"/>
</dbReference>
<dbReference type="PROSITE" id="PS50280">
    <property type="entry name" value="SET"/>
    <property type="match status" value="1"/>
</dbReference>
<reference evidence="3" key="1">
    <citation type="journal article" date="2023" name="Commun. Biol.">
        <title>Genome analysis of Parmales, the sister group of diatoms, reveals the evolutionary specialization of diatoms from phago-mixotrophs to photoautotrophs.</title>
        <authorList>
            <person name="Ban H."/>
            <person name="Sato S."/>
            <person name="Yoshikawa S."/>
            <person name="Yamada K."/>
            <person name="Nakamura Y."/>
            <person name="Ichinomiya M."/>
            <person name="Sato N."/>
            <person name="Blanc-Mathieu R."/>
            <person name="Endo H."/>
            <person name="Kuwata A."/>
            <person name="Ogata H."/>
        </authorList>
    </citation>
    <scope>NUCLEOTIDE SEQUENCE [LARGE SCALE GENOMIC DNA]</scope>
    <source>
        <strain evidence="3">NIES 3701</strain>
    </source>
</reference>
<organism evidence="2 3">
    <name type="scientific">Triparma strigata</name>
    <dbReference type="NCBI Taxonomy" id="1606541"/>
    <lineage>
        <taxon>Eukaryota</taxon>
        <taxon>Sar</taxon>
        <taxon>Stramenopiles</taxon>
        <taxon>Ochrophyta</taxon>
        <taxon>Bolidophyceae</taxon>
        <taxon>Parmales</taxon>
        <taxon>Triparmaceae</taxon>
        <taxon>Triparma</taxon>
    </lineage>
</organism>
<dbReference type="AlphaFoldDB" id="A0A9W7AKC7"/>
<dbReference type="InterPro" id="IPR001214">
    <property type="entry name" value="SET_dom"/>
</dbReference>
<feature type="domain" description="SET" evidence="1">
    <location>
        <begin position="366"/>
        <end position="480"/>
    </location>
</feature>
<sequence>MKKTMLMQRFESVSLRCVVVACVLCLCVAHLYYLSEYLKECTQKPVTSGSVPLFPSLAGNRGRSKSSGSSAVVGILKGQWLVQELWECYDCQKILFDSGDLPIPRPSDWAYIRAAYYGVMGSSVGNDVMHSGNLAEIAGLTGVEAIQSPGRGRGLFATVAYKKGDRIKSLSDEIYTGYFNTSQQYREFLLALPRNLACEVTRWSYTMEYLGKPLILLDLGFQSLVNNSPSPNAEGAESGVALKDILPGDEILVDYTKYEAYAWNYMGLGKWEGQMMGMVRGSPESSDESNDSEDLSEEEILGDGWLMGDLWELRGCRNVIYESGDIPIPSLSDWMFLRGAYAASSGLSELYSLFPDGDISAPAFIVDVEVKQTPRSGRGVFAKQDIAAGTVIIRTGPDAEFYNPFRYRSFLLNLPSSFSCSVMIWAYTSRDEEGKVYVGLDLGKTSLLNNSDESNVKEIDGVSVTVRDVEEGEELLISYRGFEKEGLWESLGFGNWEQIIY</sequence>